<keyword evidence="2" id="KW-0963">Cytoplasm</keyword>
<dbReference type="FunFam" id="3.20.20.380:FF:000001">
    <property type="entry name" value="Copper homeostasis protein CutC"/>
    <property type="match status" value="1"/>
</dbReference>
<dbReference type="OrthoDB" id="9815677at2"/>
<keyword evidence="4" id="KW-1185">Reference proteome</keyword>
<dbReference type="PANTHER" id="PTHR12598:SF0">
    <property type="entry name" value="COPPER HOMEOSTASIS PROTEIN CUTC HOMOLOG"/>
    <property type="match status" value="1"/>
</dbReference>
<dbReference type="Pfam" id="PF03932">
    <property type="entry name" value="CutC"/>
    <property type="match status" value="1"/>
</dbReference>
<dbReference type="EMBL" id="SLZZ01000001">
    <property type="protein sequence ID" value="TCS82623.1"/>
    <property type="molecule type" value="Genomic_DNA"/>
</dbReference>
<dbReference type="AlphaFoldDB" id="A0A4R3KGY3"/>
<protein>
    <recommendedName>
        <fullName evidence="2">PF03932 family protein CutC</fullName>
    </recommendedName>
</protein>
<comment type="caution">
    <text evidence="2">Once thought to be involved in copper homeostasis, experiments in E.coli have shown this is not the case.</text>
</comment>
<dbReference type="Proteomes" id="UP000295726">
    <property type="component" value="Unassembled WGS sequence"/>
</dbReference>
<dbReference type="HAMAP" id="MF_00795">
    <property type="entry name" value="CutC"/>
    <property type="match status" value="1"/>
</dbReference>
<dbReference type="Gene3D" id="3.20.20.380">
    <property type="entry name" value="Copper homeostasis (CutC) domain"/>
    <property type="match status" value="1"/>
</dbReference>
<dbReference type="RefSeq" id="WP_132377766.1">
    <property type="nucleotide sequence ID" value="NZ_SLZZ01000001.1"/>
</dbReference>
<gene>
    <name evidence="2" type="primary">cutC</name>
    <name evidence="3" type="ORF">EDD59_10120</name>
</gene>
<comment type="subcellular location">
    <subcellularLocation>
        <location evidence="2">Cytoplasm</location>
    </subcellularLocation>
</comment>
<dbReference type="InterPro" id="IPR005627">
    <property type="entry name" value="CutC-like"/>
</dbReference>
<accession>A0A4R3KGY3</accession>
<reference evidence="3 4" key="1">
    <citation type="submission" date="2019-03" db="EMBL/GenBank/DDBJ databases">
        <title>Genomic Encyclopedia of Type Strains, Phase IV (KMG-IV): sequencing the most valuable type-strain genomes for metagenomic binning, comparative biology and taxonomic classification.</title>
        <authorList>
            <person name="Goeker M."/>
        </authorList>
    </citation>
    <scope>NUCLEOTIDE SEQUENCE [LARGE SCALE GENOMIC DNA]</scope>
    <source>
        <strain evidence="3 4">DSM 29489</strain>
    </source>
</reference>
<dbReference type="InterPro" id="IPR036822">
    <property type="entry name" value="CutC-like_dom_sf"/>
</dbReference>
<proteinExistence type="inferred from homology"/>
<dbReference type="GO" id="GO:0005507">
    <property type="term" value="F:copper ion binding"/>
    <property type="evidence" value="ECO:0007669"/>
    <property type="project" value="TreeGrafter"/>
</dbReference>
<evidence type="ECO:0000313" key="4">
    <source>
        <dbReference type="Proteomes" id="UP000295726"/>
    </source>
</evidence>
<comment type="similarity">
    <text evidence="1 2">Belongs to the CutC family.</text>
</comment>
<dbReference type="PANTHER" id="PTHR12598">
    <property type="entry name" value="COPPER HOMEOSTASIS PROTEIN CUTC"/>
    <property type="match status" value="1"/>
</dbReference>
<evidence type="ECO:0000256" key="2">
    <source>
        <dbReference type="HAMAP-Rule" id="MF_00795"/>
    </source>
</evidence>
<dbReference type="GO" id="GO:0005737">
    <property type="term" value="C:cytoplasm"/>
    <property type="evidence" value="ECO:0007669"/>
    <property type="project" value="UniProtKB-SubCell"/>
</dbReference>
<dbReference type="SUPFAM" id="SSF110395">
    <property type="entry name" value="CutC-like"/>
    <property type="match status" value="1"/>
</dbReference>
<organism evidence="3 4">
    <name type="scientific">Muricomes intestini</name>
    <dbReference type="NCBI Taxonomy" id="1796634"/>
    <lineage>
        <taxon>Bacteria</taxon>
        <taxon>Bacillati</taxon>
        <taxon>Bacillota</taxon>
        <taxon>Clostridia</taxon>
        <taxon>Lachnospirales</taxon>
        <taxon>Lachnospiraceae</taxon>
        <taxon>Muricomes</taxon>
    </lineage>
</organism>
<comment type="caution">
    <text evidence="3">The sequence shown here is derived from an EMBL/GenBank/DDBJ whole genome shotgun (WGS) entry which is preliminary data.</text>
</comment>
<sequence>MEKFILEACVDSVESAIAAAKGGADRLELCQNLLIGGTTPVPWLFQEIRRYTNIRIHVLIRPRFGDFCYTDYEFDLICDAVQAFHELGAEGIVIGILKPDGTLDMERMKILMEKKGDMSVTLHRAFDVCADPFAAMEQAIDLGIDTILTSGQEDTCILGKDLIKKLVKKSAGRISIQAGSSVDAGVIHDMYEYTGAAAYHMSGKIVLNSLMKHRNKNLNMGGPGIDEYEIWRTDENKIKEARRVLDKLQQR</sequence>
<evidence type="ECO:0000256" key="1">
    <source>
        <dbReference type="ARBA" id="ARBA00007768"/>
    </source>
</evidence>
<evidence type="ECO:0000313" key="3">
    <source>
        <dbReference type="EMBL" id="TCS82623.1"/>
    </source>
</evidence>
<name>A0A4R3KGY3_9FIRM</name>